<evidence type="ECO:0000313" key="1">
    <source>
        <dbReference type="EMBL" id="AUN96521.1"/>
    </source>
</evidence>
<dbReference type="RefSeq" id="WP_102241816.1">
    <property type="nucleotide sequence ID" value="NZ_CP025704.1"/>
</dbReference>
<reference evidence="1 2" key="1">
    <citation type="submission" date="2018-01" db="EMBL/GenBank/DDBJ databases">
        <title>Complete genome sequence of Bacteriovorax stolpii DSM12778.</title>
        <authorList>
            <person name="Tang B."/>
            <person name="Chang J."/>
        </authorList>
    </citation>
    <scope>NUCLEOTIDE SEQUENCE [LARGE SCALE GENOMIC DNA]</scope>
    <source>
        <strain evidence="1 2">DSM 12778</strain>
    </source>
</reference>
<dbReference type="KEGG" id="bsto:C0V70_00045"/>
<dbReference type="InterPro" id="IPR013783">
    <property type="entry name" value="Ig-like_fold"/>
</dbReference>
<dbReference type="AlphaFoldDB" id="A0A2K9NLY6"/>
<keyword evidence="2" id="KW-1185">Reference proteome</keyword>
<dbReference type="PROSITE" id="PS50093">
    <property type="entry name" value="PKD"/>
    <property type="match status" value="1"/>
</dbReference>
<evidence type="ECO:0000313" key="2">
    <source>
        <dbReference type="Proteomes" id="UP000235584"/>
    </source>
</evidence>
<gene>
    <name evidence="1" type="ORF">C0V70_00045</name>
</gene>
<dbReference type="SUPFAM" id="SSF49299">
    <property type="entry name" value="PKD domain"/>
    <property type="match status" value="1"/>
</dbReference>
<dbReference type="InterPro" id="IPR022409">
    <property type="entry name" value="PKD/Chitinase_dom"/>
</dbReference>
<dbReference type="EMBL" id="CP025704">
    <property type="protein sequence ID" value="AUN96521.1"/>
    <property type="molecule type" value="Genomic_DNA"/>
</dbReference>
<dbReference type="InterPro" id="IPR035986">
    <property type="entry name" value="PKD_dom_sf"/>
</dbReference>
<proteinExistence type="predicted"/>
<dbReference type="CDD" id="cd00146">
    <property type="entry name" value="PKD"/>
    <property type="match status" value="1"/>
</dbReference>
<name>A0A2K9NLY6_BACTC</name>
<sequence>MLVSYRIVSIAVFLLLFCNLTFAKNLNGKKLATLEEISSELDNISENIKKLEKEFSKKGLTSKDKIELQKKKNLLVSRKWNLKLLQKRAFYKKRLQYTSSSHPMKLIVTPSKVCESPCQVTVEAIPDKIIKNKIKNYYFFIDEKRIESSTPKIETTLVFNKNSFAPAHLRKIKDKVDIVKKFQVHAEGIISEYKFIKSQRKFVAVKSASPINTSVELLTTTARALDKIIISVGENTGEVLSAKIDNLDVVFKKDTAAPNTMFTTLPYINKDRVLLSIGDKEFPVKILPLENVEMPRDFLAQNISKMAELLDLYITDKDYAANLGKDGVQGFSYLKEALNLINGYIAAQASEEKVQLAANLLNQSFKNDSDLFQLYTYQHTSGQSSTIVSNQYKKIHGLGKMFQFFSHFIIANANANSQEDQALFIVEFQKLLEKIVNLGSKTLYDGMIHKCYISKGRVVPIDVQAAEMILSFWSQSSWLAMAIDPINGALSYLGSIAGSVALITRINYDCEGDTLIKPKLIIYNQPTLPLRPGNSLSYNLKCDVGDSRYYEAGSILTKVTSRLNYSIPVLEPEGKLVSNDKTVKRCVGLGQDYLDTDHDVSCSTNALKETQYYLNNRNNYEKFNKSLCKGAPSYYVGIYETTTPLLSCDFVNEGEKVNISSPIIKGNDVVIDLTKTWNCPKASFTYSVNNFSVTFNANDNFNQDIKNLTYKWDFGDGQLTETSSPLVVHKYHEAKKYTVKLIISDPFGANDEITQTIEIHPLEFSFFLKVDPTGTYLPAYFSSATRLNLQSIPGNPNINLQAGDIIYIQGLGNYQTEPAEYGGTDTHAWMIGVFASNGKFYFPGEDSIYESIESSPTFIGHLPTDIPEDFYIPFDGYVKLQVPEGATEILFTADDNLFTDNSDPNYDFGVKIKIQVRRYQQN</sequence>
<dbReference type="InterPro" id="IPR000601">
    <property type="entry name" value="PKD_dom"/>
</dbReference>
<organism evidence="1 2">
    <name type="scientific">Bacteriovorax stolpii</name>
    <name type="common">Bdellovibrio stolpii</name>
    <dbReference type="NCBI Taxonomy" id="960"/>
    <lineage>
        <taxon>Bacteria</taxon>
        <taxon>Pseudomonadati</taxon>
        <taxon>Bdellovibrionota</taxon>
        <taxon>Bacteriovoracia</taxon>
        <taxon>Bacteriovoracales</taxon>
        <taxon>Bacteriovoracaceae</taxon>
        <taxon>Bacteriovorax</taxon>
    </lineage>
</organism>
<dbReference type="Proteomes" id="UP000235584">
    <property type="component" value="Chromosome"/>
</dbReference>
<dbReference type="SMART" id="SM00089">
    <property type="entry name" value="PKD"/>
    <property type="match status" value="1"/>
</dbReference>
<protein>
    <submittedName>
        <fullName evidence="1">Uncharacterized protein</fullName>
    </submittedName>
</protein>
<dbReference type="Gene3D" id="2.60.40.10">
    <property type="entry name" value="Immunoglobulins"/>
    <property type="match status" value="1"/>
</dbReference>
<dbReference type="Pfam" id="PF18911">
    <property type="entry name" value="PKD_4"/>
    <property type="match status" value="1"/>
</dbReference>
<accession>A0A2K9NLY6</accession>